<proteinExistence type="predicted"/>
<evidence type="ECO:0000313" key="1">
    <source>
        <dbReference type="EMBL" id="VFU36404.1"/>
    </source>
</evidence>
<name>A0A6N2LLR7_SALVM</name>
<dbReference type="AlphaFoldDB" id="A0A6N2LLR7"/>
<dbReference type="EMBL" id="CAADRP010001113">
    <property type="protein sequence ID" value="VFU36404.1"/>
    <property type="molecule type" value="Genomic_DNA"/>
</dbReference>
<organism evidence="1">
    <name type="scientific">Salix viminalis</name>
    <name type="common">Common osier</name>
    <name type="synonym">Basket willow</name>
    <dbReference type="NCBI Taxonomy" id="40686"/>
    <lineage>
        <taxon>Eukaryota</taxon>
        <taxon>Viridiplantae</taxon>
        <taxon>Streptophyta</taxon>
        <taxon>Embryophyta</taxon>
        <taxon>Tracheophyta</taxon>
        <taxon>Spermatophyta</taxon>
        <taxon>Magnoliopsida</taxon>
        <taxon>eudicotyledons</taxon>
        <taxon>Gunneridae</taxon>
        <taxon>Pentapetalae</taxon>
        <taxon>rosids</taxon>
        <taxon>fabids</taxon>
        <taxon>Malpighiales</taxon>
        <taxon>Salicaceae</taxon>
        <taxon>Saliceae</taxon>
        <taxon>Salix</taxon>
    </lineage>
</organism>
<gene>
    <name evidence="1" type="ORF">SVIM_LOCUS183066</name>
</gene>
<reference evidence="1" key="1">
    <citation type="submission" date="2019-03" db="EMBL/GenBank/DDBJ databases">
        <authorList>
            <person name="Mank J."/>
            <person name="Almeida P."/>
        </authorList>
    </citation>
    <scope>NUCLEOTIDE SEQUENCE</scope>
    <source>
        <strain evidence="1">78183</strain>
    </source>
</reference>
<protein>
    <submittedName>
        <fullName evidence="1">Uncharacterized protein</fullName>
    </submittedName>
</protein>
<sequence length="108" mass="11484">MSGGNKKFRSGKFTCATATGGCVSGRAECHGTGHWCYTASILGRAHSNLIMDKLIVISVWLMGQTDGTVFAYKGVPAKVCCTGEFSTPDKCLAYQLIKNLQATMPSSL</sequence>
<accession>A0A6N2LLR7</accession>